<keyword evidence="1" id="KW-0812">Transmembrane</keyword>
<dbReference type="AlphaFoldDB" id="A0AAQ3ESE0"/>
<feature type="transmembrane region" description="Helical" evidence="1">
    <location>
        <begin position="61"/>
        <end position="86"/>
    </location>
</feature>
<organism evidence="2 3">
    <name type="scientific">Bacillus subtilis</name>
    <dbReference type="NCBI Taxonomy" id="1423"/>
    <lineage>
        <taxon>Bacteria</taxon>
        <taxon>Bacillati</taxon>
        <taxon>Bacillota</taxon>
        <taxon>Bacilli</taxon>
        <taxon>Bacillales</taxon>
        <taxon>Bacillaceae</taxon>
        <taxon>Bacillus</taxon>
    </lineage>
</organism>
<dbReference type="Proteomes" id="UP001229422">
    <property type="component" value="Chromosome"/>
</dbReference>
<accession>A0AAQ3ESE0</accession>
<name>A0AAQ3ESE0_BACIU</name>
<reference evidence="2" key="1">
    <citation type="submission" date="2023-05" db="EMBL/GenBank/DDBJ databases">
        <title>Complete genome sequence of Bacillus subtilis SRCM117797 isolated from Soybean paste.</title>
        <authorList>
            <person name="Abraha H.B."/>
            <person name="Kim K.-P."/>
            <person name="Ryu M.-S."/>
            <person name="Jeong D.-Y."/>
        </authorList>
    </citation>
    <scope>NUCLEOTIDE SEQUENCE</scope>
    <source>
        <strain evidence="2">SRCM117797</strain>
    </source>
</reference>
<evidence type="ECO:0000256" key="1">
    <source>
        <dbReference type="SAM" id="Phobius"/>
    </source>
</evidence>
<dbReference type="EMBL" id="CP125292">
    <property type="protein sequence ID" value="WHM23772.1"/>
    <property type="molecule type" value="Genomic_DNA"/>
</dbReference>
<keyword evidence="1" id="KW-0472">Membrane</keyword>
<sequence length="103" mass="11110">MKNLVLLSSFLGIVLSIIGQLFGALTDFFIPGIARLMGVLAGLLVLLCLKSRNTEMQTFIVSSSTALGIIGAGVLYLPAAIFNILIGFKINKKLKEENNKKQI</sequence>
<keyword evidence="1" id="KW-1133">Transmembrane helix</keyword>
<gene>
    <name evidence="2" type="ORF">QL281_22070</name>
</gene>
<evidence type="ECO:0000313" key="2">
    <source>
        <dbReference type="EMBL" id="WHM23772.1"/>
    </source>
</evidence>
<protein>
    <submittedName>
        <fullName evidence="2">Uncharacterized protein</fullName>
    </submittedName>
</protein>
<evidence type="ECO:0000313" key="3">
    <source>
        <dbReference type="Proteomes" id="UP001229422"/>
    </source>
</evidence>
<feature type="transmembrane region" description="Helical" evidence="1">
    <location>
        <begin position="33"/>
        <end position="49"/>
    </location>
</feature>
<proteinExistence type="predicted"/>
<dbReference type="RefSeq" id="WP_041336984.1">
    <property type="nucleotide sequence ID" value="NZ_CP061870.1"/>
</dbReference>